<dbReference type="PROSITE" id="PS50600">
    <property type="entry name" value="ULP_PROTEASE"/>
    <property type="match status" value="1"/>
</dbReference>
<sequence>MSDRKVLDYHDVLLYAGDVELLRGPQWLNDQVIAFYFEYLGREKFSGKGLAYCPGCLTFLLLQSDPAELPHIIAPLKLVEKRLVFLACNDNPDVNTANGGSHWSLLVYDGQERQYMHYDSSAGSNDVIAKTLARQLGKAGLPGDYQSAKCPRQANGHDCGVYVLAITDAISELHSGNRSWQELDKELSERVTPAAIAQLRKDTLQLIMNKSKNKVPAL</sequence>
<comment type="similarity">
    <text evidence="1">Belongs to the peptidase C48 family.</text>
</comment>
<dbReference type="PANTHER" id="PTHR46468">
    <property type="entry name" value="SENTRIN-SPECIFIC PROTEASE 8"/>
    <property type="match status" value="1"/>
</dbReference>
<dbReference type="Gene3D" id="3.40.395.10">
    <property type="entry name" value="Adenoviral Proteinase, Chain A"/>
    <property type="match status" value="1"/>
</dbReference>
<keyword evidence="2" id="KW-0645">Protease</keyword>
<evidence type="ECO:0000256" key="3">
    <source>
        <dbReference type="ARBA" id="ARBA00022801"/>
    </source>
</evidence>
<evidence type="ECO:0000256" key="1">
    <source>
        <dbReference type="ARBA" id="ARBA00005234"/>
    </source>
</evidence>
<dbReference type="PANTHER" id="PTHR46468:SF1">
    <property type="entry name" value="SENTRIN-SPECIFIC PROTEASE 8"/>
    <property type="match status" value="1"/>
</dbReference>
<evidence type="ECO:0000259" key="5">
    <source>
        <dbReference type="PROSITE" id="PS50600"/>
    </source>
</evidence>
<reference evidence="6 7" key="1">
    <citation type="submission" date="2024-06" db="EMBL/GenBank/DDBJ databases">
        <authorList>
            <person name="Kraege A."/>
            <person name="Thomma B."/>
        </authorList>
    </citation>
    <scope>NUCLEOTIDE SEQUENCE [LARGE SCALE GENOMIC DNA]</scope>
</reference>
<dbReference type="Pfam" id="PF02902">
    <property type="entry name" value="Peptidase_C48"/>
    <property type="match status" value="1"/>
</dbReference>
<organism evidence="6 7">
    <name type="scientific">Coccomyxa viridis</name>
    <dbReference type="NCBI Taxonomy" id="1274662"/>
    <lineage>
        <taxon>Eukaryota</taxon>
        <taxon>Viridiplantae</taxon>
        <taxon>Chlorophyta</taxon>
        <taxon>core chlorophytes</taxon>
        <taxon>Trebouxiophyceae</taxon>
        <taxon>Trebouxiophyceae incertae sedis</taxon>
        <taxon>Coccomyxaceae</taxon>
        <taxon>Coccomyxa</taxon>
    </lineage>
</organism>
<gene>
    <name evidence="6" type="primary">g3331</name>
    <name evidence="6" type="ORF">VP750_LOCUS2844</name>
</gene>
<accession>A0ABP1FMI6</accession>
<proteinExistence type="inferred from homology"/>
<dbReference type="InterPro" id="IPR044613">
    <property type="entry name" value="Nep1/2-like"/>
</dbReference>
<protein>
    <submittedName>
        <fullName evidence="6">G3331 protein</fullName>
    </submittedName>
</protein>
<dbReference type="SUPFAM" id="SSF54001">
    <property type="entry name" value="Cysteine proteinases"/>
    <property type="match status" value="1"/>
</dbReference>
<name>A0ABP1FMI6_9CHLO</name>
<evidence type="ECO:0000256" key="2">
    <source>
        <dbReference type="ARBA" id="ARBA00022670"/>
    </source>
</evidence>
<evidence type="ECO:0000313" key="6">
    <source>
        <dbReference type="EMBL" id="CAL5221185.1"/>
    </source>
</evidence>
<keyword evidence="3" id="KW-0378">Hydrolase</keyword>
<feature type="domain" description="Ubiquitin-like protease family profile" evidence="5">
    <location>
        <begin position="12"/>
        <end position="170"/>
    </location>
</feature>
<evidence type="ECO:0000313" key="7">
    <source>
        <dbReference type="Proteomes" id="UP001497392"/>
    </source>
</evidence>
<keyword evidence="7" id="KW-1185">Reference proteome</keyword>
<keyword evidence="4" id="KW-0788">Thiol protease</keyword>
<dbReference type="InterPro" id="IPR003653">
    <property type="entry name" value="Peptidase_C48_C"/>
</dbReference>
<evidence type="ECO:0000256" key="4">
    <source>
        <dbReference type="ARBA" id="ARBA00022807"/>
    </source>
</evidence>
<dbReference type="EMBL" id="CAXHTA020000005">
    <property type="protein sequence ID" value="CAL5221185.1"/>
    <property type="molecule type" value="Genomic_DNA"/>
</dbReference>
<comment type="caution">
    <text evidence="6">The sequence shown here is derived from an EMBL/GenBank/DDBJ whole genome shotgun (WGS) entry which is preliminary data.</text>
</comment>
<dbReference type="InterPro" id="IPR038765">
    <property type="entry name" value="Papain-like_cys_pep_sf"/>
</dbReference>
<dbReference type="Proteomes" id="UP001497392">
    <property type="component" value="Unassembled WGS sequence"/>
</dbReference>